<protein>
    <submittedName>
        <fullName evidence="2">Uncharacterized protein</fullName>
    </submittedName>
</protein>
<evidence type="ECO:0000313" key="3">
    <source>
        <dbReference type="Proteomes" id="UP000187429"/>
    </source>
</evidence>
<dbReference type="EMBL" id="LSSM01000456">
    <property type="protein sequence ID" value="OMJ28853.1"/>
    <property type="molecule type" value="Genomic_DNA"/>
</dbReference>
<dbReference type="Proteomes" id="UP000187429">
    <property type="component" value="Unassembled WGS sequence"/>
</dbReference>
<reference evidence="3" key="1">
    <citation type="submission" date="2017-01" db="EMBL/GenBank/DDBJ databases">
        <authorList>
            <person name="Wang Y."/>
            <person name="White M."/>
            <person name="Kvist S."/>
            <person name="Moncalvo J.-M."/>
        </authorList>
    </citation>
    <scope>NUCLEOTIDE SEQUENCE [LARGE SCALE GENOMIC DNA]</scope>
    <source>
        <strain evidence="3">ID-206-W2</strain>
    </source>
</reference>
<evidence type="ECO:0000256" key="1">
    <source>
        <dbReference type="SAM" id="Phobius"/>
    </source>
</evidence>
<gene>
    <name evidence="2" type="ORF">AYI69_g1665</name>
</gene>
<keyword evidence="1" id="KW-0812">Transmembrane</keyword>
<comment type="caution">
    <text evidence="2">The sequence shown here is derived from an EMBL/GenBank/DDBJ whole genome shotgun (WGS) entry which is preliminary data.</text>
</comment>
<keyword evidence="1" id="KW-1133">Transmembrane helix</keyword>
<evidence type="ECO:0000313" key="2">
    <source>
        <dbReference type="EMBL" id="OMJ28853.1"/>
    </source>
</evidence>
<sequence length="152" mass="18015">MSSTFRPIHRLQQSKSPISRHPRWNWWSNTTHLFRLFQTTPYVLFSSIRYLNVTPYYHAQTLFPSLLFKLKFLNLIFIYPSFSFPISFFFNRSGISYGKLPRQKMDIFIPISAQNTKESTPKNLQDECLPVIIVFPGYSWNSTSICLPFIYI</sequence>
<feature type="transmembrane region" description="Helical" evidence="1">
    <location>
        <begin position="72"/>
        <end position="90"/>
    </location>
</feature>
<name>A0A1R1YPP9_9FUNG</name>
<proteinExistence type="predicted"/>
<accession>A0A1R1YPP9</accession>
<keyword evidence="3" id="KW-1185">Reference proteome</keyword>
<organism evidence="2 3">
    <name type="scientific">Smittium culicis</name>
    <dbReference type="NCBI Taxonomy" id="133412"/>
    <lineage>
        <taxon>Eukaryota</taxon>
        <taxon>Fungi</taxon>
        <taxon>Fungi incertae sedis</taxon>
        <taxon>Zoopagomycota</taxon>
        <taxon>Kickxellomycotina</taxon>
        <taxon>Harpellomycetes</taxon>
        <taxon>Harpellales</taxon>
        <taxon>Legeriomycetaceae</taxon>
        <taxon>Smittium</taxon>
    </lineage>
</organism>
<keyword evidence="1" id="KW-0472">Membrane</keyword>
<dbReference type="AlphaFoldDB" id="A0A1R1YPP9"/>